<gene>
    <name evidence="2" type="ORF">GA0116948_11382</name>
</gene>
<dbReference type="RefSeq" id="WP_089714156.1">
    <property type="nucleotide sequence ID" value="NZ_FMAR01000013.1"/>
</dbReference>
<accession>A0A1C4FD55</accession>
<dbReference type="Proteomes" id="UP000242818">
    <property type="component" value="Unassembled WGS sequence"/>
</dbReference>
<name>A0A1C4FD55_9BACT</name>
<reference evidence="2 3" key="1">
    <citation type="submission" date="2016-08" db="EMBL/GenBank/DDBJ databases">
        <authorList>
            <person name="Seilhamer J.J."/>
        </authorList>
    </citation>
    <scope>NUCLEOTIDE SEQUENCE [LARGE SCALE GENOMIC DNA]</scope>
    <source>
        <strain evidence="2 3">A37T2</strain>
    </source>
</reference>
<keyword evidence="3" id="KW-1185">Reference proteome</keyword>
<evidence type="ECO:0008006" key="4">
    <source>
        <dbReference type="Google" id="ProtNLM"/>
    </source>
</evidence>
<dbReference type="OrthoDB" id="670350at2"/>
<feature type="chain" id="PRO_5008691832" description="DUF4440 domain-containing protein" evidence="1">
    <location>
        <begin position="21"/>
        <end position="172"/>
    </location>
</feature>
<evidence type="ECO:0000313" key="2">
    <source>
        <dbReference type="EMBL" id="SCC53840.1"/>
    </source>
</evidence>
<evidence type="ECO:0000313" key="3">
    <source>
        <dbReference type="Proteomes" id="UP000242818"/>
    </source>
</evidence>
<evidence type="ECO:0000256" key="1">
    <source>
        <dbReference type="SAM" id="SignalP"/>
    </source>
</evidence>
<sequence>MKKIISFLSLVFFSFSLANAQVPAAAANLKAQAAKMGTALLTKDYKTFAAYTHPKVLELMGGADKMTAILDKGSEAMKAKGISFEKITLEQPLKIVKVGSELQSSIVQHLLIKMPNGNTQTSSTLLGFSEDNGVHWKFLDAGNKDFATIRKLIPNLSADVVIPAQQAPVKVP</sequence>
<proteinExistence type="predicted"/>
<organism evidence="2 3">
    <name type="scientific">Chitinophaga costaii</name>
    <dbReference type="NCBI Taxonomy" id="1335309"/>
    <lineage>
        <taxon>Bacteria</taxon>
        <taxon>Pseudomonadati</taxon>
        <taxon>Bacteroidota</taxon>
        <taxon>Chitinophagia</taxon>
        <taxon>Chitinophagales</taxon>
        <taxon>Chitinophagaceae</taxon>
        <taxon>Chitinophaga</taxon>
    </lineage>
</organism>
<protein>
    <recommendedName>
        <fullName evidence="4">DUF4440 domain-containing protein</fullName>
    </recommendedName>
</protein>
<dbReference type="AlphaFoldDB" id="A0A1C4FD55"/>
<keyword evidence="1" id="KW-0732">Signal</keyword>
<dbReference type="EMBL" id="FMAR01000013">
    <property type="protein sequence ID" value="SCC53840.1"/>
    <property type="molecule type" value="Genomic_DNA"/>
</dbReference>
<feature type="signal peptide" evidence="1">
    <location>
        <begin position="1"/>
        <end position="20"/>
    </location>
</feature>